<accession>C0QRT9</accession>
<dbReference type="PaxDb" id="123214-PERMA_1619"/>
<dbReference type="HOGENOM" id="CLU_120910_3_3_0"/>
<organism evidence="2 3">
    <name type="scientific">Persephonella marina (strain DSM 14350 / EX-H1)</name>
    <dbReference type="NCBI Taxonomy" id="123214"/>
    <lineage>
        <taxon>Bacteria</taxon>
        <taxon>Pseudomonadati</taxon>
        <taxon>Aquificota</taxon>
        <taxon>Aquificia</taxon>
        <taxon>Aquificales</taxon>
        <taxon>Hydrogenothermaceae</taxon>
        <taxon>Persephonella</taxon>
    </lineage>
</organism>
<dbReference type="Gene3D" id="3.30.160.170">
    <property type="entry name" value="FlaG-like"/>
    <property type="match status" value="1"/>
</dbReference>
<dbReference type="InterPro" id="IPR005186">
    <property type="entry name" value="FlaG"/>
</dbReference>
<reference evidence="2 3" key="1">
    <citation type="journal article" date="2009" name="J. Bacteriol.">
        <title>Complete and draft genome sequences of six members of the Aquificales.</title>
        <authorList>
            <person name="Reysenbach A.L."/>
            <person name="Hamamura N."/>
            <person name="Podar M."/>
            <person name="Griffiths E."/>
            <person name="Ferreira S."/>
            <person name="Hochstein R."/>
            <person name="Heidelberg J."/>
            <person name="Johnson J."/>
            <person name="Mead D."/>
            <person name="Pohorille A."/>
            <person name="Sarmiento M."/>
            <person name="Schweighofer K."/>
            <person name="Seshadri R."/>
            <person name="Voytek M.A."/>
        </authorList>
    </citation>
    <scope>NUCLEOTIDE SEQUENCE [LARGE SCALE GENOMIC DNA]</scope>
    <source>
        <strain evidence="3">DSM 14350 / EX-H1</strain>
    </source>
</reference>
<dbReference type="InterPro" id="IPR035924">
    <property type="entry name" value="FlaG-like_sf"/>
</dbReference>
<dbReference type="Pfam" id="PF03646">
    <property type="entry name" value="FlaG"/>
    <property type="match status" value="1"/>
</dbReference>
<dbReference type="KEGG" id="pmx:PERMA_1619"/>
<evidence type="ECO:0000313" key="3">
    <source>
        <dbReference type="Proteomes" id="UP000001366"/>
    </source>
</evidence>
<evidence type="ECO:0000256" key="1">
    <source>
        <dbReference type="SAM" id="Coils"/>
    </source>
</evidence>
<dbReference type="RefSeq" id="WP_012675721.1">
    <property type="nucleotide sequence ID" value="NC_012440.1"/>
</dbReference>
<keyword evidence="2" id="KW-0966">Cell projection</keyword>
<dbReference type="STRING" id="123214.PERMA_1619"/>
<protein>
    <submittedName>
        <fullName evidence="2">Flagellar protein FlaG</fullName>
    </submittedName>
</protein>
<dbReference type="PANTHER" id="PTHR37166:SF1">
    <property type="entry name" value="PROTEIN FLAG"/>
    <property type="match status" value="1"/>
</dbReference>
<dbReference type="AlphaFoldDB" id="C0QRT9"/>
<dbReference type="EMBL" id="CP001230">
    <property type="protein sequence ID" value="ACO03482.1"/>
    <property type="molecule type" value="Genomic_DNA"/>
</dbReference>
<dbReference type="eggNOG" id="COG1334">
    <property type="taxonomic scope" value="Bacteria"/>
</dbReference>
<keyword evidence="3" id="KW-1185">Reference proteome</keyword>
<keyword evidence="2" id="KW-0282">Flagellum</keyword>
<feature type="coiled-coil region" evidence="1">
    <location>
        <begin position="22"/>
        <end position="56"/>
    </location>
</feature>
<keyword evidence="1" id="KW-0175">Coiled coil</keyword>
<dbReference type="SUPFAM" id="SSF160214">
    <property type="entry name" value="FlaG-like"/>
    <property type="match status" value="1"/>
</dbReference>
<dbReference type="PANTHER" id="PTHR37166">
    <property type="entry name" value="PROTEIN FLAG"/>
    <property type="match status" value="1"/>
</dbReference>
<keyword evidence="2" id="KW-0969">Cilium</keyword>
<proteinExistence type="predicted"/>
<sequence length="120" mass="14054">MDIKSINNMLDKTLVQGGSKSVEAQNSQINRQNDINQQLKEELKKLDKNQIESLLKGIKEKFDYMNKYLKIEIDKDLQEPVIKIIDKKTNEVVRQIPPEYLLELAKRIDELVGLLFRKEV</sequence>
<name>C0QRT9_PERMH</name>
<gene>
    <name evidence="2" type="ordered locus">PERMA_1619</name>
</gene>
<dbReference type="Proteomes" id="UP000001366">
    <property type="component" value="Chromosome"/>
</dbReference>
<evidence type="ECO:0000313" key="2">
    <source>
        <dbReference type="EMBL" id="ACO03482.1"/>
    </source>
</evidence>